<evidence type="ECO:0000256" key="1">
    <source>
        <dbReference type="SAM" id="MobiDB-lite"/>
    </source>
</evidence>
<sequence>MAETKDEKLGEDTGDEVAEIAQANEPMKSKKGKKPKKKNKPKQRKIQRKPYAAHKRDEEPPSASQETLDSSALLNQGLTRPLENVTPGTASVSQSPRVTNSAVVPDVDCLSSPAEIKKSHKQKVSPSPQQQKLENTSHIIRRHVERTMATVGSTSEGSGLGKSPCAEDRVKEDSAIGRQAMENKRIHQEADEDLVAGLSAPLQNVHLTGDLTNTQTSTTSAVSSTVPKFKFDSMDPRLLCPKPDCRRMTSCWDSLVVICPACGPESYVRYCRKEHLFEDIQRHWVMECEKARILGPIDRDTIRKSQTPTRAYVVGHRHNLVERHRQAVYRAMSESDYFIFNDVEMVDRDIARPSNEEWNAVRGTGQVVLQLVFPDDMTPQSSRRLFEHHIVQCLMYGNPLARESCLTAFHLIREALIISGNWTEQIVTYLCMQLAGEWGGFAVPEHFRNVLEVNKMWRERGLLPILQSE</sequence>
<dbReference type="STRING" id="1182541.W9YSC2"/>
<dbReference type="eggNOG" id="ENOG502RMJ5">
    <property type="taxonomic scope" value="Eukaryota"/>
</dbReference>
<feature type="compositionally biased region" description="Basic and acidic residues" evidence="1">
    <location>
        <begin position="1"/>
        <end position="11"/>
    </location>
</feature>
<gene>
    <name evidence="2" type="ORF">A1O1_00539</name>
</gene>
<organism evidence="2 3">
    <name type="scientific">Capronia coronata CBS 617.96</name>
    <dbReference type="NCBI Taxonomy" id="1182541"/>
    <lineage>
        <taxon>Eukaryota</taxon>
        <taxon>Fungi</taxon>
        <taxon>Dikarya</taxon>
        <taxon>Ascomycota</taxon>
        <taxon>Pezizomycotina</taxon>
        <taxon>Eurotiomycetes</taxon>
        <taxon>Chaetothyriomycetidae</taxon>
        <taxon>Chaetothyriales</taxon>
        <taxon>Herpotrichiellaceae</taxon>
        <taxon>Capronia</taxon>
    </lineage>
</organism>
<feature type="compositionally biased region" description="Basic residues" evidence="1">
    <location>
        <begin position="29"/>
        <end position="53"/>
    </location>
</feature>
<evidence type="ECO:0000313" key="2">
    <source>
        <dbReference type="EMBL" id="EXJ95418.1"/>
    </source>
</evidence>
<reference evidence="2 3" key="1">
    <citation type="submission" date="2013-03" db="EMBL/GenBank/DDBJ databases">
        <title>The Genome Sequence of Capronia coronata CBS 617.96.</title>
        <authorList>
            <consortium name="The Broad Institute Genomics Platform"/>
            <person name="Cuomo C."/>
            <person name="de Hoog S."/>
            <person name="Gorbushina A."/>
            <person name="Walker B."/>
            <person name="Young S.K."/>
            <person name="Zeng Q."/>
            <person name="Gargeya S."/>
            <person name="Fitzgerald M."/>
            <person name="Haas B."/>
            <person name="Abouelleil A."/>
            <person name="Allen A.W."/>
            <person name="Alvarado L."/>
            <person name="Arachchi H.M."/>
            <person name="Berlin A.M."/>
            <person name="Chapman S.B."/>
            <person name="Gainer-Dewar J."/>
            <person name="Goldberg J."/>
            <person name="Griggs A."/>
            <person name="Gujja S."/>
            <person name="Hansen M."/>
            <person name="Howarth C."/>
            <person name="Imamovic A."/>
            <person name="Ireland A."/>
            <person name="Larimer J."/>
            <person name="McCowan C."/>
            <person name="Murphy C."/>
            <person name="Pearson M."/>
            <person name="Poon T.W."/>
            <person name="Priest M."/>
            <person name="Roberts A."/>
            <person name="Saif S."/>
            <person name="Shea T."/>
            <person name="Sisk P."/>
            <person name="Sykes S."/>
            <person name="Wortman J."/>
            <person name="Nusbaum C."/>
            <person name="Birren B."/>
        </authorList>
    </citation>
    <scope>NUCLEOTIDE SEQUENCE [LARGE SCALE GENOMIC DNA]</scope>
    <source>
        <strain evidence="2 3">CBS 617.96</strain>
    </source>
</reference>
<dbReference type="OrthoDB" id="4757558at2759"/>
<name>W9YSC2_9EURO</name>
<dbReference type="CDD" id="cd20335">
    <property type="entry name" value="BRcat_RBR"/>
    <property type="match status" value="1"/>
</dbReference>
<dbReference type="RefSeq" id="XP_007719647.1">
    <property type="nucleotide sequence ID" value="XM_007721457.1"/>
</dbReference>
<dbReference type="GeneID" id="19155446"/>
<dbReference type="EMBL" id="AMWN01000001">
    <property type="protein sequence ID" value="EXJ95418.1"/>
    <property type="molecule type" value="Genomic_DNA"/>
</dbReference>
<feature type="region of interest" description="Disordered" evidence="1">
    <location>
        <begin position="115"/>
        <end position="135"/>
    </location>
</feature>
<accession>W9YSC2</accession>
<comment type="caution">
    <text evidence="2">The sequence shown here is derived from an EMBL/GenBank/DDBJ whole genome shotgun (WGS) entry which is preliminary data.</text>
</comment>
<dbReference type="HOGENOM" id="CLU_582653_0_0_1"/>
<evidence type="ECO:0000313" key="3">
    <source>
        <dbReference type="Proteomes" id="UP000019484"/>
    </source>
</evidence>
<keyword evidence="3" id="KW-1185">Reference proteome</keyword>
<proteinExistence type="predicted"/>
<feature type="compositionally biased region" description="Polar residues" evidence="1">
    <location>
        <begin position="86"/>
        <end position="100"/>
    </location>
</feature>
<feature type="compositionally biased region" description="Polar residues" evidence="1">
    <location>
        <begin position="62"/>
        <end position="78"/>
    </location>
</feature>
<feature type="region of interest" description="Disordered" evidence="1">
    <location>
        <begin position="1"/>
        <end position="100"/>
    </location>
</feature>
<dbReference type="Proteomes" id="UP000019484">
    <property type="component" value="Unassembled WGS sequence"/>
</dbReference>
<dbReference type="AlphaFoldDB" id="W9YSC2"/>
<protein>
    <submittedName>
        <fullName evidence="2">Uncharacterized protein</fullName>
    </submittedName>
</protein>